<reference evidence="4 5" key="1">
    <citation type="journal article" date="2016" name="Genome Biol. Evol.">
        <title>Gene Family Evolution Reflects Adaptation to Soil Environmental Stressors in the Genome of the Collembolan Orchesella cincta.</title>
        <authorList>
            <person name="Faddeeva-Vakhrusheva A."/>
            <person name="Derks M.F."/>
            <person name="Anvar S.Y."/>
            <person name="Agamennone V."/>
            <person name="Suring W."/>
            <person name="Smit S."/>
            <person name="van Straalen N.M."/>
            <person name="Roelofs D."/>
        </authorList>
    </citation>
    <scope>NUCLEOTIDE SEQUENCE [LARGE SCALE GENOMIC DNA]</scope>
    <source>
        <tissue evidence="4">Mixed pool</tissue>
    </source>
</reference>
<proteinExistence type="predicted"/>
<evidence type="ECO:0000256" key="2">
    <source>
        <dbReference type="SAM" id="MobiDB-lite"/>
    </source>
</evidence>
<dbReference type="STRING" id="48709.A0A1D2MAZ8"/>
<dbReference type="PROSITE" id="PS50157">
    <property type="entry name" value="ZINC_FINGER_C2H2_2"/>
    <property type="match status" value="1"/>
</dbReference>
<feature type="region of interest" description="Disordered" evidence="2">
    <location>
        <begin position="118"/>
        <end position="138"/>
    </location>
</feature>
<gene>
    <name evidence="4" type="ORF">Ocin01_16507</name>
</gene>
<feature type="non-terminal residue" evidence="4">
    <location>
        <position position="1"/>
    </location>
</feature>
<dbReference type="OrthoDB" id="9411774at2759"/>
<evidence type="ECO:0000313" key="5">
    <source>
        <dbReference type="Proteomes" id="UP000094527"/>
    </source>
</evidence>
<name>A0A1D2MAZ8_ORCCI</name>
<dbReference type="Proteomes" id="UP000094527">
    <property type="component" value="Unassembled WGS sequence"/>
</dbReference>
<keyword evidence="1" id="KW-0479">Metal-binding</keyword>
<dbReference type="Gene3D" id="3.30.160.60">
    <property type="entry name" value="Classic Zinc Finger"/>
    <property type="match status" value="1"/>
</dbReference>
<dbReference type="InterPro" id="IPR013087">
    <property type="entry name" value="Znf_C2H2_type"/>
</dbReference>
<feature type="region of interest" description="Disordered" evidence="2">
    <location>
        <begin position="34"/>
        <end position="74"/>
    </location>
</feature>
<keyword evidence="1" id="KW-0863">Zinc-finger</keyword>
<comment type="caution">
    <text evidence="4">The sequence shown here is derived from an EMBL/GenBank/DDBJ whole genome shotgun (WGS) entry which is preliminary data.</text>
</comment>
<evidence type="ECO:0000259" key="3">
    <source>
        <dbReference type="PROSITE" id="PS50157"/>
    </source>
</evidence>
<evidence type="ECO:0000256" key="1">
    <source>
        <dbReference type="PROSITE-ProRule" id="PRU00042"/>
    </source>
</evidence>
<accession>A0A1D2MAZ8</accession>
<evidence type="ECO:0000313" key="4">
    <source>
        <dbReference type="EMBL" id="ODM90175.1"/>
    </source>
</evidence>
<dbReference type="GO" id="GO:0008270">
    <property type="term" value="F:zinc ion binding"/>
    <property type="evidence" value="ECO:0007669"/>
    <property type="project" value="UniProtKB-KW"/>
</dbReference>
<organism evidence="4 5">
    <name type="scientific">Orchesella cincta</name>
    <name type="common">Springtail</name>
    <name type="synonym">Podura cincta</name>
    <dbReference type="NCBI Taxonomy" id="48709"/>
    <lineage>
        <taxon>Eukaryota</taxon>
        <taxon>Metazoa</taxon>
        <taxon>Ecdysozoa</taxon>
        <taxon>Arthropoda</taxon>
        <taxon>Hexapoda</taxon>
        <taxon>Collembola</taxon>
        <taxon>Entomobryomorpha</taxon>
        <taxon>Entomobryoidea</taxon>
        <taxon>Orchesellidae</taxon>
        <taxon>Orchesellinae</taxon>
        <taxon>Orchesella</taxon>
    </lineage>
</organism>
<dbReference type="FunFam" id="3.30.160.60:FF:000833">
    <property type="entry name" value="PR domain zinc finger protein"/>
    <property type="match status" value="1"/>
</dbReference>
<protein>
    <submittedName>
        <fullName evidence="4">B lymphocyte-induced maturation protein 1</fullName>
    </submittedName>
</protein>
<keyword evidence="1" id="KW-0862">Zinc</keyword>
<feature type="domain" description="C2H2-type" evidence="3">
    <location>
        <begin position="12"/>
        <end position="40"/>
    </location>
</feature>
<dbReference type="InterPro" id="IPR036236">
    <property type="entry name" value="Znf_C2H2_sf"/>
</dbReference>
<keyword evidence="5" id="KW-1185">Reference proteome</keyword>
<dbReference type="AlphaFoldDB" id="A0A1D2MAZ8"/>
<dbReference type="SUPFAM" id="SSF57667">
    <property type="entry name" value="beta-beta-alpha zinc fingers"/>
    <property type="match status" value="1"/>
</dbReference>
<feature type="compositionally biased region" description="Low complexity" evidence="2">
    <location>
        <begin position="50"/>
        <end position="68"/>
    </location>
</feature>
<sequence length="138" mass="15019">LHKRLHNNERPYVCSTCSKKYISASGLRTHWKTTSCSPTPEDEFNLQQRSSPTHSSNGNGSPPSGHSSILHPTSHTIPMMAAVVSRRQHDLLLSPPSMLLMKPGVQIDVDMGSLDRLQMPKPGGGDGPASHRASIECK</sequence>
<dbReference type="EMBL" id="LJIJ01002128">
    <property type="protein sequence ID" value="ODM90175.1"/>
    <property type="molecule type" value="Genomic_DNA"/>
</dbReference>